<name>A0A7D6W8Y6_9ANNE</name>
<keyword evidence="1" id="KW-0472">Membrane</keyword>
<evidence type="ECO:0000256" key="1">
    <source>
        <dbReference type="SAM" id="Phobius"/>
    </source>
</evidence>
<dbReference type="EMBL" id="MT628553">
    <property type="protein sequence ID" value="QLY89757.1"/>
    <property type="molecule type" value="Genomic_DNA"/>
</dbReference>
<gene>
    <name evidence="2" type="primary">ATP8</name>
</gene>
<reference evidence="2" key="1">
    <citation type="submission" date="2020-06" db="EMBL/GenBank/DDBJ databases">
        <title>DNAmark Project.</title>
        <authorList>
            <person name="Leerhoei F."/>
        </authorList>
    </citation>
    <scope>NUCLEOTIDE SEQUENCE</scope>
    <source>
        <strain evidence="2">DM1296</strain>
    </source>
</reference>
<keyword evidence="2" id="KW-0496">Mitochondrion</keyword>
<evidence type="ECO:0000313" key="2">
    <source>
        <dbReference type="EMBL" id="QLY89757.1"/>
    </source>
</evidence>
<organism evidence="2">
    <name type="scientific">Piscicola geometra</name>
    <dbReference type="NCBI Taxonomy" id="60958"/>
    <lineage>
        <taxon>Eukaryota</taxon>
        <taxon>Metazoa</taxon>
        <taxon>Spiralia</taxon>
        <taxon>Lophotrochozoa</taxon>
        <taxon>Annelida</taxon>
        <taxon>Clitellata</taxon>
        <taxon>Hirudinea</taxon>
        <taxon>Hirudinida</taxon>
        <taxon>Oceanobdelliformes</taxon>
        <taxon>Piscicolidae</taxon>
        <taxon>Piscicola</taxon>
    </lineage>
</organism>
<accession>A0A7D6W8Y6</accession>
<geneLocation type="mitochondrion" evidence="2"/>
<protein>
    <submittedName>
        <fullName evidence="2">ATP synthase F0 subunit 8</fullName>
    </submittedName>
</protein>
<proteinExistence type="predicted"/>
<keyword evidence="1" id="KW-1133">Transmembrane helix</keyword>
<sequence length="52" mass="6434">MPHLSPMSWLNLTFILWLFILILNTQTWWIPSMKLMSKQKANKKLNFNNWKW</sequence>
<dbReference type="AlphaFoldDB" id="A0A7D6W8Y6"/>
<feature type="transmembrane region" description="Helical" evidence="1">
    <location>
        <begin position="12"/>
        <end position="30"/>
    </location>
</feature>
<keyword evidence="1" id="KW-0812">Transmembrane</keyword>